<comment type="caution">
    <text evidence="1">The sequence shown here is derived from an EMBL/GenBank/DDBJ whole genome shotgun (WGS) entry which is preliminary data.</text>
</comment>
<dbReference type="Proteomes" id="UP001153678">
    <property type="component" value="Unassembled WGS sequence"/>
</dbReference>
<protein>
    <submittedName>
        <fullName evidence="1">1758_t:CDS:1</fullName>
    </submittedName>
</protein>
<name>A0A9W4SYP3_9GLOM</name>
<evidence type="ECO:0000313" key="2">
    <source>
        <dbReference type="Proteomes" id="UP001153678"/>
    </source>
</evidence>
<evidence type="ECO:0000313" key="1">
    <source>
        <dbReference type="EMBL" id="CAI2185696.1"/>
    </source>
</evidence>
<proteinExistence type="predicted"/>
<accession>A0A9W4SYP3</accession>
<dbReference type="AlphaFoldDB" id="A0A9W4SYP3"/>
<organism evidence="1 2">
    <name type="scientific">Funneliformis geosporum</name>
    <dbReference type="NCBI Taxonomy" id="1117311"/>
    <lineage>
        <taxon>Eukaryota</taxon>
        <taxon>Fungi</taxon>
        <taxon>Fungi incertae sedis</taxon>
        <taxon>Mucoromycota</taxon>
        <taxon>Glomeromycotina</taxon>
        <taxon>Glomeromycetes</taxon>
        <taxon>Glomerales</taxon>
        <taxon>Glomeraceae</taxon>
        <taxon>Funneliformis</taxon>
    </lineage>
</organism>
<dbReference type="EMBL" id="CAMKVN010003825">
    <property type="protein sequence ID" value="CAI2185696.1"/>
    <property type="molecule type" value="Genomic_DNA"/>
</dbReference>
<reference evidence="1" key="1">
    <citation type="submission" date="2022-08" db="EMBL/GenBank/DDBJ databases">
        <authorList>
            <person name="Kallberg Y."/>
            <person name="Tangrot J."/>
            <person name="Rosling A."/>
        </authorList>
    </citation>
    <scope>NUCLEOTIDE SEQUENCE</scope>
    <source>
        <strain evidence="1">Wild A</strain>
    </source>
</reference>
<sequence>MDLLQEIDDKHCKILFGEPIGYKYWLINHGVEDINARAIE</sequence>
<keyword evidence="2" id="KW-1185">Reference proteome</keyword>
<gene>
    <name evidence="1" type="ORF">FWILDA_LOCUS12207</name>
</gene>